<reference evidence="2" key="2">
    <citation type="submission" date="2015-01" db="EMBL/GenBank/DDBJ databases">
        <title>Evolutionary Origins and Diversification of the Mycorrhizal Mutualists.</title>
        <authorList>
            <consortium name="DOE Joint Genome Institute"/>
            <consortium name="Mycorrhizal Genomics Consortium"/>
            <person name="Kohler A."/>
            <person name="Kuo A."/>
            <person name="Nagy L.G."/>
            <person name="Floudas D."/>
            <person name="Copeland A."/>
            <person name="Barry K.W."/>
            <person name="Cichocki N."/>
            <person name="Veneault-Fourrey C."/>
            <person name="LaButti K."/>
            <person name="Lindquist E.A."/>
            <person name="Lipzen A."/>
            <person name="Lundell T."/>
            <person name="Morin E."/>
            <person name="Murat C."/>
            <person name="Riley R."/>
            <person name="Ohm R."/>
            <person name="Sun H."/>
            <person name="Tunlid A."/>
            <person name="Henrissat B."/>
            <person name="Grigoriev I.V."/>
            <person name="Hibbett D.S."/>
            <person name="Martin F."/>
        </authorList>
    </citation>
    <scope>NUCLEOTIDE SEQUENCE [LARGE SCALE GENOMIC DNA]</scope>
    <source>
        <strain evidence="2">Marx 270</strain>
    </source>
</reference>
<evidence type="ECO:0000313" key="1">
    <source>
        <dbReference type="EMBL" id="KIO00660.1"/>
    </source>
</evidence>
<accession>A0A0C3NI16</accession>
<dbReference type="InParanoid" id="A0A0C3NI16"/>
<proteinExistence type="predicted"/>
<dbReference type="HOGENOM" id="CLU_2559228_0_0_1"/>
<gene>
    <name evidence="1" type="ORF">M404DRAFT_1003656</name>
</gene>
<dbReference type="EMBL" id="KN831994">
    <property type="protein sequence ID" value="KIO00660.1"/>
    <property type="molecule type" value="Genomic_DNA"/>
</dbReference>
<protein>
    <submittedName>
        <fullName evidence="1">Uncharacterized protein</fullName>
    </submittedName>
</protein>
<keyword evidence="2" id="KW-1185">Reference proteome</keyword>
<dbReference type="Proteomes" id="UP000054217">
    <property type="component" value="Unassembled WGS sequence"/>
</dbReference>
<name>A0A0C3NI16_PISTI</name>
<sequence length="82" mass="9131">MNGREFPLGTGCNQKELEDHLHAQLHLKKVYVCANYLPFCQKCPEGLDISSLGPIGPSFEVGNLMPSQLEINIPDLQTCECR</sequence>
<reference evidence="1 2" key="1">
    <citation type="submission" date="2014-04" db="EMBL/GenBank/DDBJ databases">
        <authorList>
            <consortium name="DOE Joint Genome Institute"/>
            <person name="Kuo A."/>
            <person name="Kohler A."/>
            <person name="Costa M.D."/>
            <person name="Nagy L.G."/>
            <person name="Floudas D."/>
            <person name="Copeland A."/>
            <person name="Barry K.W."/>
            <person name="Cichocki N."/>
            <person name="Veneault-Fourrey C."/>
            <person name="LaButti K."/>
            <person name="Lindquist E.A."/>
            <person name="Lipzen A."/>
            <person name="Lundell T."/>
            <person name="Morin E."/>
            <person name="Murat C."/>
            <person name="Sun H."/>
            <person name="Tunlid A."/>
            <person name="Henrissat B."/>
            <person name="Grigoriev I.V."/>
            <person name="Hibbett D.S."/>
            <person name="Martin F."/>
            <person name="Nordberg H.P."/>
            <person name="Cantor M.N."/>
            <person name="Hua S.X."/>
        </authorList>
    </citation>
    <scope>NUCLEOTIDE SEQUENCE [LARGE SCALE GENOMIC DNA]</scope>
    <source>
        <strain evidence="1 2">Marx 270</strain>
    </source>
</reference>
<evidence type="ECO:0000313" key="2">
    <source>
        <dbReference type="Proteomes" id="UP000054217"/>
    </source>
</evidence>
<dbReference type="AlphaFoldDB" id="A0A0C3NI16"/>
<organism evidence="1 2">
    <name type="scientific">Pisolithus tinctorius Marx 270</name>
    <dbReference type="NCBI Taxonomy" id="870435"/>
    <lineage>
        <taxon>Eukaryota</taxon>
        <taxon>Fungi</taxon>
        <taxon>Dikarya</taxon>
        <taxon>Basidiomycota</taxon>
        <taxon>Agaricomycotina</taxon>
        <taxon>Agaricomycetes</taxon>
        <taxon>Agaricomycetidae</taxon>
        <taxon>Boletales</taxon>
        <taxon>Sclerodermatineae</taxon>
        <taxon>Pisolithaceae</taxon>
        <taxon>Pisolithus</taxon>
    </lineage>
</organism>